<evidence type="ECO:0000256" key="1">
    <source>
        <dbReference type="SAM" id="Phobius"/>
    </source>
</evidence>
<proteinExistence type="predicted"/>
<dbReference type="RefSeq" id="WP_034370607.1">
    <property type="nucleotide sequence ID" value="NZ_KN323183.1"/>
</dbReference>
<accession>A0ABR4SNM5</accession>
<reference evidence="2 3" key="1">
    <citation type="submission" date="2014-01" db="EMBL/GenBank/DDBJ databases">
        <title>Draft genome sequence of the multidrug-resistant clinical isolate Dermabacter hominis 1368.</title>
        <authorList>
            <person name="Albersmeier A."/>
            <person name="Bomholt C."/>
            <person name="Glaub A."/>
            <person name="Ruckert C."/>
            <person name="Soriano F."/>
            <person name="Fernandez-Natal I."/>
            <person name="Tauch A."/>
        </authorList>
    </citation>
    <scope>NUCLEOTIDE SEQUENCE [LARGE SCALE GENOMIC DNA]</scope>
    <source>
        <strain evidence="2 3">1368</strain>
    </source>
</reference>
<dbReference type="EMBL" id="JDRS01000002">
    <property type="protein sequence ID" value="KDS94228.1"/>
    <property type="molecule type" value="Genomic_DNA"/>
</dbReference>
<sequence>MDIDQWATVVSAVAAAVSTMFAITSAVYSRVSKRARAQAEAHEWRANESLASMKRLAAAVQYAPFQAVEEQDSMFRLTNRRAFDQTIEAVENREEFTRLLFETPVVVPAYGSETFYVFTGWGSSCPSDLVLRVDGRMVRVPLVRRSRD</sequence>
<name>A0ABR4SNM5_9MICO</name>
<keyword evidence="1" id="KW-0472">Membrane</keyword>
<feature type="transmembrane region" description="Helical" evidence="1">
    <location>
        <begin position="6"/>
        <end position="28"/>
    </location>
</feature>
<dbReference type="Proteomes" id="UP000030182">
    <property type="component" value="Unassembled WGS sequence"/>
</dbReference>
<keyword evidence="1" id="KW-0812">Transmembrane</keyword>
<evidence type="ECO:0000313" key="2">
    <source>
        <dbReference type="EMBL" id="KDS94228.1"/>
    </source>
</evidence>
<keyword evidence="3" id="KW-1185">Reference proteome</keyword>
<protein>
    <submittedName>
        <fullName evidence="2">Uncharacterized protein</fullName>
    </submittedName>
</protein>
<gene>
    <name evidence="2" type="ORF">DHOM_03025</name>
</gene>
<keyword evidence="1" id="KW-1133">Transmembrane helix</keyword>
<evidence type="ECO:0000313" key="3">
    <source>
        <dbReference type="Proteomes" id="UP000030182"/>
    </source>
</evidence>
<comment type="caution">
    <text evidence="2">The sequence shown here is derived from an EMBL/GenBank/DDBJ whole genome shotgun (WGS) entry which is preliminary data.</text>
</comment>
<organism evidence="2 3">
    <name type="scientific">Dermabacter hominis 1368</name>
    <dbReference type="NCBI Taxonomy" id="1450519"/>
    <lineage>
        <taxon>Bacteria</taxon>
        <taxon>Bacillati</taxon>
        <taxon>Actinomycetota</taxon>
        <taxon>Actinomycetes</taxon>
        <taxon>Micrococcales</taxon>
        <taxon>Dermabacteraceae</taxon>
        <taxon>Dermabacter</taxon>
    </lineage>
</organism>